<dbReference type="Proteomes" id="UP000321154">
    <property type="component" value="Unassembled WGS sequence"/>
</dbReference>
<accession>A0A7W3JIW3</accession>
<proteinExistence type="predicted"/>
<organism evidence="2 4">
    <name type="scientific">Frigoribacterium faeni</name>
    <dbReference type="NCBI Taxonomy" id="145483"/>
    <lineage>
        <taxon>Bacteria</taxon>
        <taxon>Bacillati</taxon>
        <taxon>Actinomycetota</taxon>
        <taxon>Actinomycetes</taxon>
        <taxon>Micrococcales</taxon>
        <taxon>Microbacteriaceae</taxon>
        <taxon>Frigoribacterium</taxon>
    </lineage>
</organism>
<dbReference type="InterPro" id="IPR016155">
    <property type="entry name" value="Mopterin_synth/thiamin_S_b"/>
</dbReference>
<reference evidence="2 4" key="2">
    <citation type="submission" date="2020-07" db="EMBL/GenBank/DDBJ databases">
        <title>Sequencing the genomes of 1000 actinobacteria strains.</title>
        <authorList>
            <person name="Klenk H.-P."/>
        </authorList>
    </citation>
    <scope>NUCLEOTIDE SEQUENCE [LARGE SCALE GENOMIC DNA]</scope>
    <source>
        <strain evidence="2 4">DSM 10309</strain>
    </source>
</reference>
<gene>
    <name evidence="2" type="ORF">FB463_001838</name>
    <name evidence="1" type="ORF">FFA01_24810</name>
</gene>
<dbReference type="Pfam" id="PF02597">
    <property type="entry name" value="ThiS"/>
    <property type="match status" value="1"/>
</dbReference>
<comment type="caution">
    <text evidence="2">The sequence shown here is derived from an EMBL/GenBank/DDBJ whole genome shotgun (WGS) entry which is preliminary data.</text>
</comment>
<keyword evidence="3" id="KW-1185">Reference proteome</keyword>
<dbReference type="InterPro" id="IPR003749">
    <property type="entry name" value="ThiS/MoaD-like"/>
</dbReference>
<dbReference type="EMBL" id="BJUV01000029">
    <property type="protein sequence ID" value="GEK84172.1"/>
    <property type="molecule type" value="Genomic_DNA"/>
</dbReference>
<evidence type="ECO:0000313" key="2">
    <source>
        <dbReference type="EMBL" id="MBA8813589.1"/>
    </source>
</evidence>
<dbReference type="AlphaFoldDB" id="A0A7W3JIW3"/>
<dbReference type="InterPro" id="IPR012675">
    <property type="entry name" value="Beta-grasp_dom_sf"/>
</dbReference>
<dbReference type="SUPFAM" id="SSF54285">
    <property type="entry name" value="MoaD/ThiS"/>
    <property type="match status" value="1"/>
</dbReference>
<evidence type="ECO:0000313" key="4">
    <source>
        <dbReference type="Proteomes" id="UP000522688"/>
    </source>
</evidence>
<reference evidence="1 3" key="1">
    <citation type="submission" date="2019-07" db="EMBL/GenBank/DDBJ databases">
        <title>Whole genome shotgun sequence of Frigoribacterium faeni NBRC 103066.</title>
        <authorList>
            <person name="Hosoyama A."/>
            <person name="Uohara A."/>
            <person name="Ohji S."/>
            <person name="Ichikawa N."/>
        </authorList>
    </citation>
    <scope>NUCLEOTIDE SEQUENCE [LARGE SCALE GENOMIC DNA]</scope>
    <source>
        <strain evidence="1 3">NBRC 103066</strain>
    </source>
</reference>
<dbReference type="Gene3D" id="3.10.20.30">
    <property type="match status" value="1"/>
</dbReference>
<name>A0A7W3JIW3_9MICO</name>
<protein>
    <submittedName>
        <fullName evidence="2">Molybdopterin converting factor small subunit</fullName>
    </submittedName>
</protein>
<dbReference type="Proteomes" id="UP000522688">
    <property type="component" value="Unassembled WGS sequence"/>
</dbReference>
<dbReference type="EMBL" id="JACGWW010000002">
    <property type="protein sequence ID" value="MBA8813589.1"/>
    <property type="molecule type" value="Genomic_DNA"/>
</dbReference>
<evidence type="ECO:0000313" key="1">
    <source>
        <dbReference type="EMBL" id="GEK84172.1"/>
    </source>
</evidence>
<dbReference type="RefSeq" id="WP_208720920.1">
    <property type="nucleotide sequence ID" value="NZ_BAAAHR010000008.1"/>
</dbReference>
<sequence>MTTTHPTPATASLVESASVTATLRFFAAARAAVGRDEQHVVVPAGEHPTVGRLLTEVRPVEGMSAADFRDVLLRCSFLVDGLTTRDREQLVSDGAVVDVMPPFAGG</sequence>
<evidence type="ECO:0000313" key="3">
    <source>
        <dbReference type="Proteomes" id="UP000321154"/>
    </source>
</evidence>